<proteinExistence type="predicted"/>
<name>A0A2T5M6D0_9EURO</name>
<organism evidence="1 2">
    <name type="scientific">Aspergillus ochraceoroseus IBT 24754</name>
    <dbReference type="NCBI Taxonomy" id="1392256"/>
    <lineage>
        <taxon>Eukaryota</taxon>
        <taxon>Fungi</taxon>
        <taxon>Dikarya</taxon>
        <taxon>Ascomycota</taxon>
        <taxon>Pezizomycotina</taxon>
        <taxon>Eurotiomycetes</taxon>
        <taxon>Eurotiomycetidae</taxon>
        <taxon>Eurotiales</taxon>
        <taxon>Aspergillaceae</taxon>
        <taxon>Aspergillus</taxon>
        <taxon>Aspergillus subgen. Nidulantes</taxon>
    </lineage>
</organism>
<dbReference type="VEuPathDB" id="FungiDB:P175DRAFT_0497205"/>
<comment type="caution">
    <text evidence="1">The sequence shown here is derived from an EMBL/GenBank/DDBJ whole genome shotgun (WGS) entry which is preliminary data.</text>
</comment>
<accession>A0A2T5M6D0</accession>
<sequence length="51" mass="5672">MPECSYNSSQEADAAGYPKSVNIVLVTSGKTPERTFRQKDCAAMAELAYRW</sequence>
<protein>
    <submittedName>
        <fullName evidence="1">Uncharacterized protein</fullName>
    </submittedName>
</protein>
<dbReference type="EMBL" id="MSFN02000001">
    <property type="protein sequence ID" value="PTU24091.1"/>
    <property type="molecule type" value="Genomic_DNA"/>
</dbReference>
<evidence type="ECO:0000313" key="1">
    <source>
        <dbReference type="EMBL" id="PTU24091.1"/>
    </source>
</evidence>
<dbReference type="RefSeq" id="XP_040755483.1">
    <property type="nucleotide sequence ID" value="XM_040896226.1"/>
</dbReference>
<dbReference type="AlphaFoldDB" id="A0A2T5M6D0"/>
<reference evidence="1 2" key="1">
    <citation type="journal article" date="2018" name="Proc. Natl. Acad. Sci. U.S.A.">
        <title>Linking secondary metabolites to gene clusters through genome sequencing of six diverse Aspergillus species.</title>
        <authorList>
            <person name="Kaerboelling I."/>
            <person name="Vesth T.C."/>
            <person name="Frisvad J.C."/>
            <person name="Nybo J.L."/>
            <person name="Theobald S."/>
            <person name="Kuo A."/>
            <person name="Bowyer P."/>
            <person name="Matsuda Y."/>
            <person name="Mondo S."/>
            <person name="Lyhne E.K."/>
            <person name="Kogle M.E."/>
            <person name="Clum A."/>
            <person name="Lipzen A."/>
            <person name="Salamov A."/>
            <person name="Ngan C.Y."/>
            <person name="Daum C."/>
            <person name="Chiniquy J."/>
            <person name="Barry K."/>
            <person name="LaButti K."/>
            <person name="Haridas S."/>
            <person name="Simmons B.A."/>
            <person name="Magnuson J.K."/>
            <person name="Mortensen U.H."/>
            <person name="Larsen T.O."/>
            <person name="Grigoriev I.V."/>
            <person name="Baker S.E."/>
            <person name="Andersen M.R."/>
        </authorList>
    </citation>
    <scope>NUCLEOTIDE SEQUENCE [LARGE SCALE GENOMIC DNA]</scope>
    <source>
        <strain evidence="1 2">IBT 24754</strain>
    </source>
</reference>
<evidence type="ECO:0000313" key="2">
    <source>
        <dbReference type="Proteomes" id="UP000244073"/>
    </source>
</evidence>
<dbReference type="GeneID" id="63813108"/>
<dbReference type="Proteomes" id="UP000244073">
    <property type="component" value="Unassembled WGS sequence"/>
</dbReference>
<gene>
    <name evidence="1" type="ORF">P175DRAFT_0497205</name>
</gene>